<dbReference type="Pfam" id="PF13041">
    <property type="entry name" value="PPR_2"/>
    <property type="match status" value="3"/>
</dbReference>
<name>A0AAN8UGV5_9MAGN</name>
<feature type="repeat" description="PPR" evidence="3">
    <location>
        <begin position="500"/>
        <end position="536"/>
    </location>
</feature>
<evidence type="ECO:0000256" key="1">
    <source>
        <dbReference type="ARBA" id="ARBA00007626"/>
    </source>
</evidence>
<gene>
    <name evidence="5" type="ORF">RJ641_022115</name>
</gene>
<dbReference type="Pfam" id="PF12854">
    <property type="entry name" value="PPR_1"/>
    <property type="match status" value="1"/>
</dbReference>
<dbReference type="AlphaFoldDB" id="A0AAN8UGV5"/>
<evidence type="ECO:0000256" key="4">
    <source>
        <dbReference type="SAM" id="MobiDB-lite"/>
    </source>
</evidence>
<dbReference type="InterPro" id="IPR011990">
    <property type="entry name" value="TPR-like_helical_dom_sf"/>
</dbReference>
<dbReference type="PROSITE" id="PS51375">
    <property type="entry name" value="PPR"/>
    <property type="match status" value="9"/>
</dbReference>
<feature type="region of interest" description="Disordered" evidence="4">
    <location>
        <begin position="1"/>
        <end position="45"/>
    </location>
</feature>
<proteinExistence type="inferred from homology"/>
<sequence>MEGTLFPNRPSLALPRTSKSTQLASSSSRFKFNPTIPLPPQTQSPSSFPLDTLLHHLLHLSSSSSSSPNRSQKPKPLRLVKSNHTHLSSFPENKTHFKKPNHSSITRYKIDADAVEAQFRHDSSVLDFLSDRSKLILSAILDMSNGGLSDFFDSIKDELFELDIVGLIKGLDLSGNWEKALILFEWVMKNSNLVEDRGNVEFIELMVRILGRESQHSVAVKLFDAIPVEEYCLDVRAYTTLLHAYARTTQGYVPGTVTYNALLQVFGKAGMYTEALSIFKEMESNKCPVDAVTYNELVAAYVRAGLYEEGAAVIKTMTSKGILPSAVTYTTIINAYGKAGKEDKALGLFNQMKELGCVPNVCTYNAVLGMLGKRSRSEEMIKILCGMRSSGCAPNRITWNTMLAVCGKKGLHKYVNRVFREMKSCGFEPDRQTFNTLIGAYGRCGSKIDALRMYEEMLKAGFTPCVTTYNALLNALAQRGDWKIAESVILDMRSKGFKPSETSYSLLINSYAKGGLGMLAEINEVISFMVENNCRPNELTYKIVIDAYCKARKYSEALDFVSNISEVDDRIEDDSIQRLSSRVRMCVRRKERWLASPLTGTGVAFELTCFLRCNLDVAFRNLSASSAVFRDFKGFCSSAVVGEAMGSIAGYFGIPGGVGVERPGSFGRLICVMYLVRLMPNMV</sequence>
<dbReference type="EMBL" id="JBAMMX010000027">
    <property type="protein sequence ID" value="KAK6912514.1"/>
    <property type="molecule type" value="Genomic_DNA"/>
</dbReference>
<feature type="repeat" description="PPR" evidence="3">
    <location>
        <begin position="395"/>
        <end position="429"/>
    </location>
</feature>
<comment type="caution">
    <text evidence="5">The sequence shown here is derived from an EMBL/GenBank/DDBJ whole genome shotgun (WGS) entry which is preliminary data.</text>
</comment>
<organism evidence="5 6">
    <name type="scientific">Dillenia turbinata</name>
    <dbReference type="NCBI Taxonomy" id="194707"/>
    <lineage>
        <taxon>Eukaryota</taxon>
        <taxon>Viridiplantae</taxon>
        <taxon>Streptophyta</taxon>
        <taxon>Embryophyta</taxon>
        <taxon>Tracheophyta</taxon>
        <taxon>Spermatophyta</taxon>
        <taxon>Magnoliopsida</taxon>
        <taxon>eudicotyledons</taxon>
        <taxon>Gunneridae</taxon>
        <taxon>Pentapetalae</taxon>
        <taxon>Dilleniales</taxon>
        <taxon>Dilleniaceae</taxon>
        <taxon>Dillenia</taxon>
    </lineage>
</organism>
<comment type="similarity">
    <text evidence="1">Belongs to the PPR family. P subfamily.</text>
</comment>
<feature type="repeat" description="PPR" evidence="3">
    <location>
        <begin position="537"/>
        <end position="571"/>
    </location>
</feature>
<dbReference type="Proteomes" id="UP001370490">
    <property type="component" value="Unassembled WGS sequence"/>
</dbReference>
<dbReference type="InterPro" id="IPR002885">
    <property type="entry name" value="PPR_rpt"/>
</dbReference>
<feature type="repeat" description="PPR" evidence="3">
    <location>
        <begin position="255"/>
        <end position="289"/>
    </location>
</feature>
<evidence type="ECO:0000313" key="6">
    <source>
        <dbReference type="Proteomes" id="UP001370490"/>
    </source>
</evidence>
<evidence type="ECO:0000313" key="5">
    <source>
        <dbReference type="EMBL" id="KAK6912514.1"/>
    </source>
</evidence>
<dbReference type="PANTHER" id="PTHR47936">
    <property type="entry name" value="PPR_LONG DOMAIN-CONTAINING PROTEIN"/>
    <property type="match status" value="1"/>
</dbReference>
<dbReference type="GO" id="GO:0031930">
    <property type="term" value="P:mitochondria-nucleus signaling pathway"/>
    <property type="evidence" value="ECO:0007669"/>
    <property type="project" value="TreeGrafter"/>
</dbReference>
<dbReference type="GO" id="GO:0010019">
    <property type="term" value="P:chloroplast-nucleus signaling pathway"/>
    <property type="evidence" value="ECO:0007669"/>
    <property type="project" value="TreeGrafter"/>
</dbReference>
<dbReference type="NCBIfam" id="TIGR00756">
    <property type="entry name" value="PPR"/>
    <property type="match status" value="8"/>
</dbReference>
<accession>A0AAN8UGV5</accession>
<dbReference type="Pfam" id="PF13812">
    <property type="entry name" value="PPR_3"/>
    <property type="match status" value="1"/>
</dbReference>
<feature type="repeat" description="PPR" evidence="3">
    <location>
        <begin position="465"/>
        <end position="499"/>
    </location>
</feature>
<feature type="compositionally biased region" description="Low complexity" evidence="4">
    <location>
        <begin position="18"/>
        <end position="28"/>
    </location>
</feature>
<feature type="repeat" description="PPR" evidence="3">
    <location>
        <begin position="360"/>
        <end position="394"/>
    </location>
</feature>
<evidence type="ECO:0000256" key="2">
    <source>
        <dbReference type="ARBA" id="ARBA00022737"/>
    </source>
</evidence>
<feature type="repeat" description="PPR" evidence="3">
    <location>
        <begin position="290"/>
        <end position="324"/>
    </location>
</feature>
<dbReference type="GO" id="GO:0009507">
    <property type="term" value="C:chloroplast"/>
    <property type="evidence" value="ECO:0007669"/>
    <property type="project" value="TreeGrafter"/>
</dbReference>
<dbReference type="Gene3D" id="1.25.40.10">
    <property type="entry name" value="Tetratricopeptide repeat domain"/>
    <property type="match status" value="4"/>
</dbReference>
<feature type="repeat" description="PPR" evidence="3">
    <location>
        <begin position="430"/>
        <end position="464"/>
    </location>
</feature>
<protein>
    <submittedName>
        <fullName evidence="5">Pentatricopeptide repeat</fullName>
    </submittedName>
</protein>
<dbReference type="PANTHER" id="PTHR47936:SF1">
    <property type="entry name" value="PENTATRICOPEPTIDE REPEAT-CONTAINING PROTEIN GUN1, CHLOROPLASTIC"/>
    <property type="match status" value="1"/>
</dbReference>
<evidence type="ECO:0000256" key="3">
    <source>
        <dbReference type="PROSITE-ProRule" id="PRU00708"/>
    </source>
</evidence>
<keyword evidence="2" id="KW-0677">Repeat</keyword>
<feature type="repeat" description="PPR" evidence="3">
    <location>
        <begin position="325"/>
        <end position="359"/>
    </location>
</feature>
<reference evidence="5 6" key="1">
    <citation type="submission" date="2023-12" db="EMBL/GenBank/DDBJ databases">
        <title>A high-quality genome assembly for Dillenia turbinata (Dilleniales).</title>
        <authorList>
            <person name="Chanderbali A."/>
        </authorList>
    </citation>
    <scope>NUCLEOTIDE SEQUENCE [LARGE SCALE GENOMIC DNA]</scope>
    <source>
        <strain evidence="5">LSX21</strain>
        <tissue evidence="5">Leaf</tissue>
    </source>
</reference>
<keyword evidence="6" id="KW-1185">Reference proteome</keyword>